<evidence type="ECO:0000313" key="3">
    <source>
        <dbReference type="Proteomes" id="UP000053841"/>
    </source>
</evidence>
<dbReference type="AlphaFoldDB" id="W6Y7T6"/>
<feature type="region of interest" description="Disordered" evidence="1">
    <location>
        <begin position="73"/>
        <end position="110"/>
    </location>
</feature>
<name>W6Y7T6_COCC2</name>
<dbReference type="EMBL" id="KI964571">
    <property type="protein sequence ID" value="EUC35672.1"/>
    <property type="molecule type" value="Genomic_DNA"/>
</dbReference>
<feature type="compositionally biased region" description="Gly residues" evidence="1">
    <location>
        <begin position="81"/>
        <end position="91"/>
    </location>
</feature>
<sequence>MAVENRACECRERMNGPDAGERDGLSAGGLCAVPKDKARRELGGLEGISHRGVAGSAVSRYQHVAGVAVAAAAVPEPQRGQSGGEGRGGLWGDMLHRGQDMHASKEREGG</sequence>
<reference evidence="2 3" key="1">
    <citation type="journal article" date="2013" name="PLoS Genet.">
        <title>Comparative genome structure, secondary metabolite, and effector coding capacity across Cochliobolus pathogens.</title>
        <authorList>
            <person name="Condon B.J."/>
            <person name="Leng Y."/>
            <person name="Wu D."/>
            <person name="Bushley K.E."/>
            <person name="Ohm R.A."/>
            <person name="Otillar R."/>
            <person name="Martin J."/>
            <person name="Schackwitz W."/>
            <person name="Grimwood J."/>
            <person name="MohdZainudin N."/>
            <person name="Xue C."/>
            <person name="Wang R."/>
            <person name="Manning V.A."/>
            <person name="Dhillon B."/>
            <person name="Tu Z.J."/>
            <person name="Steffenson B.J."/>
            <person name="Salamov A."/>
            <person name="Sun H."/>
            <person name="Lowry S."/>
            <person name="LaButti K."/>
            <person name="Han J."/>
            <person name="Copeland A."/>
            <person name="Lindquist E."/>
            <person name="Barry K."/>
            <person name="Schmutz J."/>
            <person name="Baker S.E."/>
            <person name="Ciuffetti L.M."/>
            <person name="Grigoriev I.V."/>
            <person name="Zhong S."/>
            <person name="Turgeon B.G."/>
        </authorList>
    </citation>
    <scope>NUCLEOTIDE SEQUENCE [LARGE SCALE GENOMIC DNA]</scope>
    <source>
        <strain evidence="2 3">26-R-13</strain>
    </source>
</reference>
<proteinExistence type="predicted"/>
<dbReference type="Proteomes" id="UP000053841">
    <property type="component" value="Unassembled WGS sequence"/>
</dbReference>
<dbReference type="GeneID" id="19145593"/>
<dbReference type="RefSeq" id="XP_007709971.1">
    <property type="nucleotide sequence ID" value="XM_007711781.1"/>
</dbReference>
<evidence type="ECO:0000313" key="2">
    <source>
        <dbReference type="EMBL" id="EUC35672.1"/>
    </source>
</evidence>
<dbReference type="KEGG" id="bze:COCCADRAFT_24360"/>
<protein>
    <submittedName>
        <fullName evidence="2">Uncharacterized protein</fullName>
    </submittedName>
</protein>
<evidence type="ECO:0000256" key="1">
    <source>
        <dbReference type="SAM" id="MobiDB-lite"/>
    </source>
</evidence>
<feature type="compositionally biased region" description="Basic and acidic residues" evidence="1">
    <location>
        <begin position="94"/>
        <end position="110"/>
    </location>
</feature>
<dbReference type="HOGENOM" id="CLU_2170622_0_0_1"/>
<accession>W6Y7T6</accession>
<gene>
    <name evidence="2" type="ORF">COCCADRAFT_24360</name>
</gene>
<keyword evidence="3" id="KW-1185">Reference proteome</keyword>
<organism evidence="2 3">
    <name type="scientific">Cochliobolus carbonum (strain 26-R-13)</name>
    <name type="common">Maize leaf spot fungus</name>
    <name type="synonym">Bipolaris zeicola</name>
    <dbReference type="NCBI Taxonomy" id="930089"/>
    <lineage>
        <taxon>Eukaryota</taxon>
        <taxon>Fungi</taxon>
        <taxon>Dikarya</taxon>
        <taxon>Ascomycota</taxon>
        <taxon>Pezizomycotina</taxon>
        <taxon>Dothideomycetes</taxon>
        <taxon>Pleosporomycetidae</taxon>
        <taxon>Pleosporales</taxon>
        <taxon>Pleosporineae</taxon>
        <taxon>Pleosporaceae</taxon>
        <taxon>Bipolaris</taxon>
    </lineage>
</organism>